<evidence type="ECO:0000313" key="6">
    <source>
        <dbReference type="Proteomes" id="UP000662466"/>
    </source>
</evidence>
<organism evidence="5 6">
    <name type="scientific">Aspergillus hiratsukae</name>
    <dbReference type="NCBI Taxonomy" id="1194566"/>
    <lineage>
        <taxon>Eukaryota</taxon>
        <taxon>Fungi</taxon>
        <taxon>Dikarya</taxon>
        <taxon>Ascomycota</taxon>
        <taxon>Pezizomycotina</taxon>
        <taxon>Eurotiomycetes</taxon>
        <taxon>Eurotiomycetidae</taxon>
        <taxon>Eurotiales</taxon>
        <taxon>Aspergillaceae</taxon>
        <taxon>Aspergillus</taxon>
        <taxon>Aspergillus subgen. Fumigati</taxon>
    </lineage>
</organism>
<sequence length="133" mass="14318">MGMLFSPPMALFLASLASRTAARLRSRSLVVERPMGLAQGVDPRQVRVSSTIPVPVAAAMEMVWGRIGLIKANASLKSHEELDNSETVDRGDIAVYTDGFENVLPLVPNVKVIGGCCGTDEEHLEAIAKRCIK</sequence>
<dbReference type="GO" id="GO:0032259">
    <property type="term" value="P:methylation"/>
    <property type="evidence" value="ECO:0007669"/>
    <property type="project" value="UniProtKB-KW"/>
</dbReference>
<evidence type="ECO:0000313" key="5">
    <source>
        <dbReference type="EMBL" id="KAF7156232.1"/>
    </source>
</evidence>
<dbReference type="AlphaFoldDB" id="A0A8H6PL07"/>
<keyword evidence="3" id="KW-0732">Signal</keyword>
<dbReference type="GO" id="GO:0008168">
    <property type="term" value="F:methyltransferase activity"/>
    <property type="evidence" value="ECO:0007669"/>
    <property type="project" value="UniProtKB-KW"/>
</dbReference>
<name>A0A8H6PL07_9EURO</name>
<evidence type="ECO:0000256" key="3">
    <source>
        <dbReference type="SAM" id="SignalP"/>
    </source>
</evidence>
<dbReference type="InterPro" id="IPR003726">
    <property type="entry name" value="HCY_dom"/>
</dbReference>
<evidence type="ECO:0000259" key="4">
    <source>
        <dbReference type="Pfam" id="PF02574"/>
    </source>
</evidence>
<keyword evidence="2" id="KW-0808">Transferase</keyword>
<dbReference type="Pfam" id="PF02574">
    <property type="entry name" value="S-methyl_trans"/>
    <property type="match status" value="1"/>
</dbReference>
<feature type="signal peptide" evidence="3">
    <location>
        <begin position="1"/>
        <end position="22"/>
    </location>
</feature>
<feature type="chain" id="PRO_5034884516" description="Hcy-binding domain-containing protein" evidence="3">
    <location>
        <begin position="23"/>
        <end position="133"/>
    </location>
</feature>
<feature type="domain" description="Hcy-binding" evidence="4">
    <location>
        <begin position="107"/>
        <end position="130"/>
    </location>
</feature>
<accession>A0A8H6PL07</accession>
<dbReference type="InterPro" id="IPR036589">
    <property type="entry name" value="HCY_dom_sf"/>
</dbReference>
<reference evidence="5" key="1">
    <citation type="submission" date="2020-06" db="EMBL/GenBank/DDBJ databases">
        <title>Draft genome sequences of strains closely related to Aspergillus parafelis and Aspergillus hiratsukae.</title>
        <authorList>
            <person name="Dos Santos R.A.C."/>
            <person name="Rivero-Menendez O."/>
            <person name="Steenwyk J.L."/>
            <person name="Mead M.E."/>
            <person name="Goldman G.H."/>
            <person name="Alastruey-Izquierdo A."/>
            <person name="Rokas A."/>
        </authorList>
    </citation>
    <scope>NUCLEOTIDE SEQUENCE</scope>
    <source>
        <strain evidence="5">CNM-CM6106</strain>
    </source>
</reference>
<dbReference type="Proteomes" id="UP000662466">
    <property type="component" value="Unassembled WGS sequence"/>
</dbReference>
<gene>
    <name evidence="5" type="ORF">CNMCM6106_009297</name>
</gene>
<proteinExistence type="predicted"/>
<dbReference type="Gene3D" id="3.20.20.330">
    <property type="entry name" value="Homocysteine-binding-like domain"/>
    <property type="match status" value="1"/>
</dbReference>
<evidence type="ECO:0000256" key="2">
    <source>
        <dbReference type="ARBA" id="ARBA00022679"/>
    </source>
</evidence>
<dbReference type="EMBL" id="JACBAF010002313">
    <property type="protein sequence ID" value="KAF7156232.1"/>
    <property type="molecule type" value="Genomic_DNA"/>
</dbReference>
<comment type="caution">
    <text evidence="5">The sequence shown here is derived from an EMBL/GenBank/DDBJ whole genome shotgun (WGS) entry which is preliminary data.</text>
</comment>
<protein>
    <recommendedName>
        <fullName evidence="4">Hcy-binding domain-containing protein</fullName>
    </recommendedName>
</protein>
<dbReference type="SUPFAM" id="SSF82282">
    <property type="entry name" value="Homocysteine S-methyltransferase"/>
    <property type="match status" value="1"/>
</dbReference>
<evidence type="ECO:0000256" key="1">
    <source>
        <dbReference type="ARBA" id="ARBA00022603"/>
    </source>
</evidence>
<keyword evidence="1" id="KW-0489">Methyltransferase</keyword>